<dbReference type="AlphaFoldDB" id="A0AAW2X9A8"/>
<feature type="domain" description="PB1-like" evidence="2">
    <location>
        <begin position="24"/>
        <end position="113"/>
    </location>
</feature>
<name>A0AAW2X9A8_9LAMI</name>
<sequence>MSLRHQVLVDLPDPKYHKCGKEPFVTVVIYHGGKIVHTPKAEYVDGSKSKFDFVEVFKITVDYLNKLGEKLGYMGPKKFYRFHTKSFRQLKLHTEIVKFTDAHSPQNTIFTVYLVGGESQTKFQTEPNVEPQTEPSVEPQIEPQTGSNVEPQTEPQTEPNVEPQTERNIQKGKGVVVENEDNSDFDESAWDEGDQTYQGIEGNVEESGDDSHEDEASDYEEATTESDDKESDDDFDSVVGSDEEDKGPKCVFIPRNKYNPHFEIGMIFNNKVELRDAIHSHVVSTKRSLKIIKNDKRRVYVNAWGMGVNGS</sequence>
<evidence type="ECO:0000256" key="1">
    <source>
        <dbReference type="SAM" id="MobiDB-lite"/>
    </source>
</evidence>
<organism evidence="3">
    <name type="scientific">Sesamum latifolium</name>
    <dbReference type="NCBI Taxonomy" id="2727402"/>
    <lineage>
        <taxon>Eukaryota</taxon>
        <taxon>Viridiplantae</taxon>
        <taxon>Streptophyta</taxon>
        <taxon>Embryophyta</taxon>
        <taxon>Tracheophyta</taxon>
        <taxon>Spermatophyta</taxon>
        <taxon>Magnoliopsida</taxon>
        <taxon>eudicotyledons</taxon>
        <taxon>Gunneridae</taxon>
        <taxon>Pentapetalae</taxon>
        <taxon>asterids</taxon>
        <taxon>lamiids</taxon>
        <taxon>Lamiales</taxon>
        <taxon>Pedaliaceae</taxon>
        <taxon>Sesamum</taxon>
    </lineage>
</organism>
<feature type="compositionally biased region" description="Acidic residues" evidence="1">
    <location>
        <begin position="203"/>
        <end position="245"/>
    </location>
</feature>
<dbReference type="Pfam" id="PF26130">
    <property type="entry name" value="PB1-like"/>
    <property type="match status" value="1"/>
</dbReference>
<protein>
    <recommendedName>
        <fullName evidence="2">PB1-like domain-containing protein</fullName>
    </recommendedName>
</protein>
<feature type="compositionally biased region" description="Polar residues" evidence="1">
    <location>
        <begin position="122"/>
        <end position="135"/>
    </location>
</feature>
<gene>
    <name evidence="3" type="ORF">Slati_1507000</name>
</gene>
<feature type="compositionally biased region" description="Polar residues" evidence="1">
    <location>
        <begin position="142"/>
        <end position="163"/>
    </location>
</feature>
<dbReference type="InterPro" id="IPR058594">
    <property type="entry name" value="PB1-like_dom_pln"/>
</dbReference>
<reference evidence="3" key="1">
    <citation type="submission" date="2020-06" db="EMBL/GenBank/DDBJ databases">
        <authorList>
            <person name="Li T."/>
            <person name="Hu X."/>
            <person name="Zhang T."/>
            <person name="Song X."/>
            <person name="Zhang H."/>
            <person name="Dai N."/>
            <person name="Sheng W."/>
            <person name="Hou X."/>
            <person name="Wei L."/>
        </authorList>
    </citation>
    <scope>NUCLEOTIDE SEQUENCE</scope>
    <source>
        <strain evidence="3">KEN1</strain>
        <tissue evidence="3">Leaf</tissue>
    </source>
</reference>
<reference evidence="3" key="2">
    <citation type="journal article" date="2024" name="Plant">
        <title>Genomic evolution and insights into agronomic trait innovations of Sesamum species.</title>
        <authorList>
            <person name="Miao H."/>
            <person name="Wang L."/>
            <person name="Qu L."/>
            <person name="Liu H."/>
            <person name="Sun Y."/>
            <person name="Le M."/>
            <person name="Wang Q."/>
            <person name="Wei S."/>
            <person name="Zheng Y."/>
            <person name="Lin W."/>
            <person name="Duan Y."/>
            <person name="Cao H."/>
            <person name="Xiong S."/>
            <person name="Wang X."/>
            <person name="Wei L."/>
            <person name="Li C."/>
            <person name="Ma Q."/>
            <person name="Ju M."/>
            <person name="Zhao R."/>
            <person name="Li G."/>
            <person name="Mu C."/>
            <person name="Tian Q."/>
            <person name="Mei H."/>
            <person name="Zhang T."/>
            <person name="Gao T."/>
            <person name="Zhang H."/>
        </authorList>
    </citation>
    <scope>NUCLEOTIDE SEQUENCE</scope>
    <source>
        <strain evidence="3">KEN1</strain>
    </source>
</reference>
<dbReference type="EMBL" id="JACGWN010000005">
    <property type="protein sequence ID" value="KAL0449506.1"/>
    <property type="molecule type" value="Genomic_DNA"/>
</dbReference>
<comment type="caution">
    <text evidence="3">The sequence shown here is derived from an EMBL/GenBank/DDBJ whole genome shotgun (WGS) entry which is preliminary data.</text>
</comment>
<evidence type="ECO:0000313" key="3">
    <source>
        <dbReference type="EMBL" id="KAL0449506.1"/>
    </source>
</evidence>
<proteinExistence type="predicted"/>
<evidence type="ECO:0000259" key="2">
    <source>
        <dbReference type="Pfam" id="PF26130"/>
    </source>
</evidence>
<feature type="compositionally biased region" description="Acidic residues" evidence="1">
    <location>
        <begin position="178"/>
        <end position="194"/>
    </location>
</feature>
<accession>A0AAW2X9A8</accession>
<feature type="region of interest" description="Disordered" evidence="1">
    <location>
        <begin position="122"/>
        <end position="252"/>
    </location>
</feature>